<dbReference type="Pfam" id="PF00076">
    <property type="entry name" value="RRM_1"/>
    <property type="match status" value="2"/>
</dbReference>
<proteinExistence type="predicted"/>
<evidence type="ECO:0000313" key="6">
    <source>
        <dbReference type="EMBL" id="CAG8555909.1"/>
    </source>
</evidence>
<keyword evidence="1" id="KW-0677">Repeat</keyword>
<feature type="domain" description="RRM" evidence="5">
    <location>
        <begin position="270"/>
        <end position="349"/>
    </location>
</feature>
<dbReference type="SUPFAM" id="SSF54928">
    <property type="entry name" value="RNA-binding domain, RBD"/>
    <property type="match status" value="2"/>
</dbReference>
<organism evidence="6 7">
    <name type="scientific">Paraglomus brasilianum</name>
    <dbReference type="NCBI Taxonomy" id="144538"/>
    <lineage>
        <taxon>Eukaryota</taxon>
        <taxon>Fungi</taxon>
        <taxon>Fungi incertae sedis</taxon>
        <taxon>Mucoromycota</taxon>
        <taxon>Glomeromycotina</taxon>
        <taxon>Glomeromycetes</taxon>
        <taxon>Paraglomerales</taxon>
        <taxon>Paraglomeraceae</taxon>
        <taxon>Paraglomus</taxon>
    </lineage>
</organism>
<reference evidence="6" key="1">
    <citation type="submission" date="2021-06" db="EMBL/GenBank/DDBJ databases">
        <authorList>
            <person name="Kallberg Y."/>
            <person name="Tangrot J."/>
            <person name="Rosling A."/>
        </authorList>
    </citation>
    <scope>NUCLEOTIDE SEQUENCE</scope>
    <source>
        <strain evidence="6">BR232B</strain>
    </source>
</reference>
<evidence type="ECO:0000313" key="7">
    <source>
        <dbReference type="Proteomes" id="UP000789739"/>
    </source>
</evidence>
<dbReference type="OrthoDB" id="6407164at2759"/>
<feature type="domain" description="RRM" evidence="5">
    <location>
        <begin position="477"/>
        <end position="548"/>
    </location>
</feature>
<feature type="region of interest" description="Disordered" evidence="4">
    <location>
        <begin position="1"/>
        <end position="58"/>
    </location>
</feature>
<protein>
    <submittedName>
        <fullName evidence="6">6408_t:CDS:1</fullName>
    </submittedName>
</protein>
<feature type="compositionally biased region" description="Polar residues" evidence="4">
    <location>
        <begin position="31"/>
        <end position="50"/>
    </location>
</feature>
<dbReference type="AlphaFoldDB" id="A0A9N9B5J5"/>
<dbReference type="PANTHER" id="PTHR14089:SF8">
    <property type="entry name" value="RNA-BINDING PROTEIN MRN1"/>
    <property type="match status" value="1"/>
</dbReference>
<dbReference type="Gene3D" id="3.30.70.330">
    <property type="match status" value="4"/>
</dbReference>
<keyword evidence="7" id="KW-1185">Reference proteome</keyword>
<dbReference type="GO" id="GO:0003729">
    <property type="term" value="F:mRNA binding"/>
    <property type="evidence" value="ECO:0007669"/>
    <property type="project" value="TreeGrafter"/>
</dbReference>
<dbReference type="FunFam" id="3.30.70.330:FF:000120">
    <property type="entry name" value="Negative regulator of differentiation 1"/>
    <property type="match status" value="2"/>
</dbReference>
<dbReference type="Proteomes" id="UP000789739">
    <property type="component" value="Unassembled WGS sequence"/>
</dbReference>
<keyword evidence="2 3" id="KW-0694">RNA-binding</keyword>
<dbReference type="GO" id="GO:0010468">
    <property type="term" value="P:regulation of gene expression"/>
    <property type="evidence" value="ECO:0007669"/>
    <property type="project" value="UniProtKB-ARBA"/>
</dbReference>
<accession>A0A9N9B5J5</accession>
<dbReference type="InterPro" id="IPR035979">
    <property type="entry name" value="RBD_domain_sf"/>
</dbReference>
<dbReference type="GO" id="GO:0010494">
    <property type="term" value="C:cytoplasmic stress granule"/>
    <property type="evidence" value="ECO:0007669"/>
    <property type="project" value="TreeGrafter"/>
</dbReference>
<dbReference type="PANTHER" id="PTHR14089">
    <property type="entry name" value="PRE-MRNA-SPLICING FACTOR RBM22"/>
    <property type="match status" value="1"/>
</dbReference>
<sequence length="656" mass="71673">MTRVSKLTKDAPKCAGSDYTDSRSRKVISHTEAQSISTMKRSSDYGNQSHDNIKKARFGQGGYGSYSLSASGMRNDLSQGSSASDLYSHQFPPVSPSAMMMGNHSYSQGNPGFHHHHGHQGGHFAAMGTYQHAPQYAASMGQYTPTVSSMVPQFSGFSSAQFPGYQQAAVASVTNSTGRTVYLGNIPAEVPVDEILNQVKIGPIESVRILPDKSCAFISFMDGTAAAAFYHDASTRKIMIHGQDLKVGWGKPSPVPSQVQMAVSSQNATRNVYLGNLDDSITETVLREDLGKFGVIDTVKIVREKNIGFVHFLSISTAMKAVQSLPQDPKYTNKKINYGKDRCAQRTTTSNGAASQYAFGGSLGFQTFASSAAGSTASGSNAGNRTVYLGNIHPETICEEICNVIRGGILQQIRYMPDKHIAFVTFVDPNAANSFLYLATHQGIMIKNRRLKVGWGKPSGPLPGNIQMAVNTQNASRNVYVGQLDESITEEKLRRDFSEFGEIELVNILKEKSCGFVNFTSILCAMKAIEGIKMKEEYKKFRINFGKDRCGNPPRGLSGGPSGGANKANKGRNNGETDARVLHGGDTSESDCRNVEGQEDEVAEVDDEYPTATMDVCFKWEEEDLKDVKCEEEDLKDVCFKWEEEALKKSRDLPRK</sequence>
<dbReference type="PROSITE" id="PS50102">
    <property type="entry name" value="RRM"/>
    <property type="match status" value="4"/>
</dbReference>
<dbReference type="InterPro" id="IPR000504">
    <property type="entry name" value="RRM_dom"/>
</dbReference>
<dbReference type="InterPro" id="IPR039171">
    <property type="entry name" value="Cwc2/Slt11"/>
</dbReference>
<evidence type="ECO:0000256" key="1">
    <source>
        <dbReference type="ARBA" id="ARBA00022737"/>
    </source>
</evidence>
<dbReference type="EMBL" id="CAJVPI010000612">
    <property type="protein sequence ID" value="CAG8555909.1"/>
    <property type="molecule type" value="Genomic_DNA"/>
</dbReference>
<evidence type="ECO:0000256" key="3">
    <source>
        <dbReference type="PROSITE-ProRule" id="PRU00176"/>
    </source>
</evidence>
<evidence type="ECO:0000256" key="4">
    <source>
        <dbReference type="SAM" id="MobiDB-lite"/>
    </source>
</evidence>
<evidence type="ECO:0000256" key="2">
    <source>
        <dbReference type="ARBA" id="ARBA00022884"/>
    </source>
</evidence>
<dbReference type="InterPro" id="IPR012677">
    <property type="entry name" value="Nucleotide-bd_a/b_plait_sf"/>
</dbReference>
<gene>
    <name evidence="6" type="ORF">PBRASI_LOCUS5335</name>
</gene>
<evidence type="ECO:0000259" key="5">
    <source>
        <dbReference type="PROSITE" id="PS50102"/>
    </source>
</evidence>
<feature type="domain" description="RRM" evidence="5">
    <location>
        <begin position="179"/>
        <end position="252"/>
    </location>
</feature>
<dbReference type="SMART" id="SM00360">
    <property type="entry name" value="RRM"/>
    <property type="match status" value="4"/>
</dbReference>
<feature type="compositionally biased region" description="Basic and acidic residues" evidence="4">
    <location>
        <begin position="573"/>
        <end position="583"/>
    </location>
</feature>
<feature type="region of interest" description="Disordered" evidence="4">
    <location>
        <begin position="552"/>
        <end position="595"/>
    </location>
</feature>
<feature type="domain" description="RRM" evidence="5">
    <location>
        <begin position="385"/>
        <end position="458"/>
    </location>
</feature>
<dbReference type="FunFam" id="3.30.70.330:FF:000400">
    <property type="entry name" value="Negative regulator of differentiation 1"/>
    <property type="match status" value="1"/>
</dbReference>
<comment type="caution">
    <text evidence="6">The sequence shown here is derived from an EMBL/GenBank/DDBJ whole genome shotgun (WGS) entry which is preliminary data.</text>
</comment>
<name>A0A9N9B5J5_9GLOM</name>
<dbReference type="GO" id="GO:0000398">
    <property type="term" value="P:mRNA splicing, via spliceosome"/>
    <property type="evidence" value="ECO:0007669"/>
    <property type="project" value="TreeGrafter"/>
</dbReference>